<feature type="non-terminal residue" evidence="1">
    <location>
        <position position="74"/>
    </location>
</feature>
<comment type="caution">
    <text evidence="1">The sequence shown here is derived from an EMBL/GenBank/DDBJ whole genome shotgun (WGS) entry which is preliminary data.</text>
</comment>
<dbReference type="InterPro" id="IPR036038">
    <property type="entry name" value="Aminotransferase-like"/>
</dbReference>
<name>X0YTL8_9ZZZZ</name>
<dbReference type="InterPro" id="IPR043131">
    <property type="entry name" value="BCAT-like_N"/>
</dbReference>
<accession>X0YTL8</accession>
<gene>
    <name evidence="1" type="ORF">S01H1_67626</name>
</gene>
<dbReference type="AlphaFoldDB" id="X0YTL8"/>
<dbReference type="GO" id="GO:0003824">
    <property type="term" value="F:catalytic activity"/>
    <property type="evidence" value="ECO:0007669"/>
    <property type="project" value="InterPro"/>
</dbReference>
<sequence length="74" mass="8325">MSRIVYVNGAYVPEEEAKVSIFDRAFLFGDAIYEVTAVVDGRLVDFDAHLTRLDRSLNEVGLTHGMNHEGLREV</sequence>
<protein>
    <recommendedName>
        <fullName evidence="2">Branched-chain-amino-acid aminotransferase</fullName>
    </recommendedName>
</protein>
<reference evidence="1" key="1">
    <citation type="journal article" date="2014" name="Front. Microbiol.">
        <title>High frequency of phylogenetically diverse reductive dehalogenase-homologous genes in deep subseafloor sedimentary metagenomes.</title>
        <authorList>
            <person name="Kawai M."/>
            <person name="Futagami T."/>
            <person name="Toyoda A."/>
            <person name="Takaki Y."/>
            <person name="Nishi S."/>
            <person name="Hori S."/>
            <person name="Arai W."/>
            <person name="Tsubouchi T."/>
            <person name="Morono Y."/>
            <person name="Uchiyama I."/>
            <person name="Ito T."/>
            <person name="Fujiyama A."/>
            <person name="Inagaki F."/>
            <person name="Takami H."/>
        </authorList>
    </citation>
    <scope>NUCLEOTIDE SEQUENCE</scope>
    <source>
        <strain evidence="1">Expedition CK06-06</strain>
    </source>
</reference>
<dbReference type="Gene3D" id="3.30.470.10">
    <property type="match status" value="1"/>
</dbReference>
<proteinExistence type="predicted"/>
<organism evidence="1">
    <name type="scientific">marine sediment metagenome</name>
    <dbReference type="NCBI Taxonomy" id="412755"/>
    <lineage>
        <taxon>unclassified sequences</taxon>
        <taxon>metagenomes</taxon>
        <taxon>ecological metagenomes</taxon>
    </lineage>
</organism>
<dbReference type="SUPFAM" id="SSF56752">
    <property type="entry name" value="D-aminoacid aminotransferase-like PLP-dependent enzymes"/>
    <property type="match status" value="1"/>
</dbReference>
<evidence type="ECO:0000313" key="1">
    <source>
        <dbReference type="EMBL" id="GAG39966.1"/>
    </source>
</evidence>
<evidence type="ECO:0008006" key="2">
    <source>
        <dbReference type="Google" id="ProtNLM"/>
    </source>
</evidence>
<dbReference type="EMBL" id="BARS01044806">
    <property type="protein sequence ID" value="GAG39966.1"/>
    <property type="molecule type" value="Genomic_DNA"/>
</dbReference>